<dbReference type="PANTHER" id="PTHR47199">
    <property type="entry name" value="PHOTOSYSTEM II STABILITY/ASSEMBLY FACTOR HCF136, CHLOROPLASTIC"/>
    <property type="match status" value="1"/>
</dbReference>
<dbReference type="GO" id="GO:0009523">
    <property type="term" value="C:photosystem II"/>
    <property type="evidence" value="ECO:0007669"/>
    <property type="project" value="UniProtKB-KW"/>
</dbReference>
<dbReference type="eggNOG" id="COG4447">
    <property type="taxonomic scope" value="Bacteria"/>
</dbReference>
<sequence precursor="true">MKSLVKKHVFYPIALLLLFVFSINKSLAATADAMERAAVQSNLGSTSVLLGAAYAGVPLFTVGERGLILRSSDNGKTWQQVPSPVSVTLTDISFSDENNGYAIGHSGIILATKNGGESWEIKLNGVKLAKQLLIEAESDGDEHAIREMQRLVDDGPDKPFFDLLQLGPKHVVAVGAYGLAIETKDGGETWQSWMGRIENFFGYHLYAIKKQGDHILIAGEQGFIALSMDNGQTFSTIESPYEGSFFTAELLPNNDLIVAGLRGNAFVSHNNGASWNTIMNPIPASITGSTVSKDGQVFMSNQAGMILSLSNDKLFPITHKPYPPLTHLIETSKGNILALSISGSIPVHIGNSK</sequence>
<dbReference type="RefSeq" id="WP_013661366.1">
    <property type="nucleotide sequence ID" value="NC_015276.1"/>
</dbReference>
<dbReference type="OrthoDB" id="9813892at2"/>
<proteinExistence type="predicted"/>
<name>F2K4R8_MARM1</name>
<dbReference type="KEGG" id="mme:Marme_2219"/>
<feature type="domain" description="Photosynthesis system II assembly factor Ycf48/Hcf136-like" evidence="3">
    <location>
        <begin position="161"/>
        <end position="238"/>
    </location>
</feature>
<protein>
    <submittedName>
        <fullName evidence="4">BNR domain-containing protein</fullName>
    </submittedName>
</protein>
<dbReference type="Proteomes" id="UP000001062">
    <property type="component" value="Chromosome"/>
</dbReference>
<organism evidence="4 5">
    <name type="scientific">Marinomonas mediterranea (strain ATCC 700492 / JCM 21426 / NBRC 103028 / MMB-1)</name>
    <dbReference type="NCBI Taxonomy" id="717774"/>
    <lineage>
        <taxon>Bacteria</taxon>
        <taxon>Pseudomonadati</taxon>
        <taxon>Pseudomonadota</taxon>
        <taxon>Gammaproteobacteria</taxon>
        <taxon>Oceanospirillales</taxon>
        <taxon>Oceanospirillaceae</taxon>
        <taxon>Marinomonas</taxon>
    </lineage>
</organism>
<dbReference type="Gene3D" id="2.130.10.10">
    <property type="entry name" value="YVTN repeat-like/Quinoprotein amine dehydrogenase"/>
    <property type="match status" value="2"/>
</dbReference>
<gene>
    <name evidence="4" type="ordered locus">Marme_2219</name>
</gene>
<dbReference type="InterPro" id="IPR015943">
    <property type="entry name" value="WD40/YVTN_repeat-like_dom_sf"/>
</dbReference>
<dbReference type="GO" id="GO:0015979">
    <property type="term" value="P:photosynthesis"/>
    <property type="evidence" value="ECO:0007669"/>
    <property type="project" value="UniProtKB-KW"/>
</dbReference>
<dbReference type="PANTHER" id="PTHR47199:SF2">
    <property type="entry name" value="PHOTOSYSTEM II STABILITY_ASSEMBLY FACTOR HCF136, CHLOROPLASTIC"/>
    <property type="match status" value="1"/>
</dbReference>
<dbReference type="InterPro" id="IPR028203">
    <property type="entry name" value="PSII_CF48-like_dom"/>
</dbReference>
<dbReference type="PATRIC" id="fig|717774.3.peg.2286"/>
<evidence type="ECO:0000256" key="2">
    <source>
        <dbReference type="ARBA" id="ARBA00023276"/>
    </source>
</evidence>
<keyword evidence="1" id="KW-0602">Photosynthesis</keyword>
<evidence type="ECO:0000313" key="5">
    <source>
        <dbReference type="Proteomes" id="UP000001062"/>
    </source>
</evidence>
<evidence type="ECO:0000259" key="3">
    <source>
        <dbReference type="Pfam" id="PF14870"/>
    </source>
</evidence>
<reference evidence="4 5" key="1">
    <citation type="journal article" date="2012" name="Stand. Genomic Sci.">
        <title>Complete genome sequence of the melanogenic marine bacterium Marinomonas mediterranea type strain (MMB-1(T)).</title>
        <authorList>
            <person name="Lucas-Elio P."/>
            <person name="Goodwin L."/>
            <person name="Woyke T."/>
            <person name="Pitluck S."/>
            <person name="Nolan M."/>
            <person name="Kyrpides N.C."/>
            <person name="Detter J.C."/>
            <person name="Copeland A."/>
            <person name="Teshima H."/>
            <person name="Bruce D."/>
            <person name="Detter C."/>
            <person name="Tapia R."/>
            <person name="Han S."/>
            <person name="Land M.L."/>
            <person name="Ivanova N."/>
            <person name="Mikhailova N."/>
            <person name="Johnston A.W."/>
            <person name="Sanchez-Amat A."/>
        </authorList>
    </citation>
    <scope>NUCLEOTIDE SEQUENCE [LARGE SCALE GENOMIC DNA]</scope>
    <source>
        <strain evidence="5">ATCC 700492 / JCM 21426 / NBRC 103028 / MMB-1</strain>
    </source>
</reference>
<dbReference type="SUPFAM" id="SSF50939">
    <property type="entry name" value="Sialidases"/>
    <property type="match status" value="1"/>
</dbReference>
<keyword evidence="5" id="KW-1185">Reference proteome</keyword>
<accession>F2K4R8</accession>
<dbReference type="STRING" id="717774.Marme_2219"/>
<dbReference type="HOGENOM" id="CLU_063224_1_0_6"/>
<dbReference type="EMBL" id="CP002583">
    <property type="protein sequence ID" value="ADZ91461.1"/>
    <property type="molecule type" value="Genomic_DNA"/>
</dbReference>
<feature type="domain" description="Photosynthesis system II assembly factor Ycf48/Hcf136-like" evidence="3">
    <location>
        <begin position="75"/>
        <end position="123"/>
    </location>
</feature>
<dbReference type="AlphaFoldDB" id="F2K4R8"/>
<dbReference type="Pfam" id="PF14870">
    <property type="entry name" value="PSII_BNR"/>
    <property type="match status" value="2"/>
</dbReference>
<evidence type="ECO:0000313" key="4">
    <source>
        <dbReference type="EMBL" id="ADZ91461.1"/>
    </source>
</evidence>
<evidence type="ECO:0000256" key="1">
    <source>
        <dbReference type="ARBA" id="ARBA00022531"/>
    </source>
</evidence>
<keyword evidence="2" id="KW-0604">Photosystem II</keyword>
<dbReference type="InterPro" id="IPR036278">
    <property type="entry name" value="Sialidase_sf"/>
</dbReference>